<dbReference type="Proteomes" id="UP000019487">
    <property type="component" value="Unassembled WGS sequence"/>
</dbReference>
<reference evidence="1 2" key="1">
    <citation type="journal article" date="2014" name="Genome Announc.">
        <title>Draft genome sequence of Sclerotinia borealis, a psychrophilic plant pathogenic fungus.</title>
        <authorList>
            <person name="Mardanov A.V."/>
            <person name="Beletsky A.V."/>
            <person name="Kadnikov V.V."/>
            <person name="Ignatov A.N."/>
            <person name="Ravin N.V."/>
        </authorList>
    </citation>
    <scope>NUCLEOTIDE SEQUENCE [LARGE SCALE GENOMIC DNA]</scope>
    <source>
        <strain evidence="2">F-4157</strain>
    </source>
</reference>
<dbReference type="Gene3D" id="3.40.50.150">
    <property type="entry name" value="Vaccinia Virus protein VP39"/>
    <property type="match status" value="1"/>
</dbReference>
<dbReference type="EMBL" id="AYSA01000582">
    <property type="protein sequence ID" value="ESZ90726.1"/>
    <property type="molecule type" value="Genomic_DNA"/>
</dbReference>
<sequence>MSTLSLFNTAYSESVSTYLLYDRWAATYDTDRNPLQILNSVLIPFLLNTLFSLPSDGPNCLIITDLGCGRNTIRFLTPPLAKNISKIHALHVSPAMLEIAQSCCASFPSDNDVTCPSIQFDEFNALNLQNNLEASKLIKGKADIVISTLVLGHLPFLRSSQL</sequence>
<name>W9C4B7_SCLBF</name>
<keyword evidence="2" id="KW-1185">Reference proteome</keyword>
<evidence type="ECO:0000313" key="1">
    <source>
        <dbReference type="EMBL" id="ESZ90726.1"/>
    </source>
</evidence>
<dbReference type="STRING" id="1432307.W9C4B7"/>
<comment type="caution">
    <text evidence="1">The sequence shown here is derived from an EMBL/GenBank/DDBJ whole genome shotgun (WGS) entry which is preliminary data.</text>
</comment>
<dbReference type="OrthoDB" id="66144at2759"/>
<organism evidence="1 2">
    <name type="scientific">Sclerotinia borealis (strain F-4128)</name>
    <dbReference type="NCBI Taxonomy" id="1432307"/>
    <lineage>
        <taxon>Eukaryota</taxon>
        <taxon>Fungi</taxon>
        <taxon>Dikarya</taxon>
        <taxon>Ascomycota</taxon>
        <taxon>Pezizomycotina</taxon>
        <taxon>Leotiomycetes</taxon>
        <taxon>Helotiales</taxon>
        <taxon>Sclerotiniaceae</taxon>
        <taxon>Sclerotinia</taxon>
    </lineage>
</organism>
<evidence type="ECO:0000313" key="2">
    <source>
        <dbReference type="Proteomes" id="UP000019487"/>
    </source>
</evidence>
<evidence type="ECO:0008006" key="3">
    <source>
        <dbReference type="Google" id="ProtNLM"/>
    </source>
</evidence>
<accession>W9C4B7</accession>
<proteinExistence type="predicted"/>
<dbReference type="HOGENOM" id="CLU_1636376_0_0_1"/>
<dbReference type="AlphaFoldDB" id="W9C4B7"/>
<gene>
    <name evidence="1" type="ORF">SBOR_8886</name>
</gene>
<dbReference type="InterPro" id="IPR029063">
    <property type="entry name" value="SAM-dependent_MTases_sf"/>
</dbReference>
<protein>
    <recommendedName>
        <fullName evidence="3">Methyltransferase domain-containing protein</fullName>
    </recommendedName>
</protein>
<dbReference type="SUPFAM" id="SSF53335">
    <property type="entry name" value="S-adenosyl-L-methionine-dependent methyltransferases"/>
    <property type="match status" value="1"/>
</dbReference>